<dbReference type="AlphaFoldDB" id="W4JPA5"/>
<name>W4JPA5_HETIT</name>
<organism evidence="1 2">
    <name type="scientific">Heterobasidion irregulare (strain TC 32-1)</name>
    <dbReference type="NCBI Taxonomy" id="747525"/>
    <lineage>
        <taxon>Eukaryota</taxon>
        <taxon>Fungi</taxon>
        <taxon>Dikarya</taxon>
        <taxon>Basidiomycota</taxon>
        <taxon>Agaricomycotina</taxon>
        <taxon>Agaricomycetes</taxon>
        <taxon>Russulales</taxon>
        <taxon>Bondarzewiaceae</taxon>
        <taxon>Heterobasidion</taxon>
        <taxon>Heterobasidion annosum species complex</taxon>
    </lineage>
</organism>
<protein>
    <submittedName>
        <fullName evidence="1">Uncharacterized protein</fullName>
    </submittedName>
</protein>
<dbReference type="InParanoid" id="W4JPA5"/>
<dbReference type="GeneID" id="20671668"/>
<dbReference type="HOGENOM" id="CLU_2967248_0_0_1"/>
<gene>
    <name evidence="1" type="ORF">HETIRDRAFT_331559</name>
</gene>
<dbReference type="Proteomes" id="UP000030671">
    <property type="component" value="Unassembled WGS sequence"/>
</dbReference>
<accession>W4JPA5</accession>
<proteinExistence type="predicted"/>
<dbReference type="RefSeq" id="XP_009552789.1">
    <property type="nucleotide sequence ID" value="XM_009554494.1"/>
</dbReference>
<dbReference type="EMBL" id="KI925466">
    <property type="protein sequence ID" value="ETW75363.1"/>
    <property type="molecule type" value="Genomic_DNA"/>
</dbReference>
<feature type="non-terminal residue" evidence="1">
    <location>
        <position position="1"/>
    </location>
</feature>
<keyword evidence="2" id="KW-1185">Reference proteome</keyword>
<evidence type="ECO:0000313" key="1">
    <source>
        <dbReference type="EMBL" id="ETW75363.1"/>
    </source>
</evidence>
<evidence type="ECO:0000313" key="2">
    <source>
        <dbReference type="Proteomes" id="UP000030671"/>
    </source>
</evidence>
<reference evidence="1 2" key="1">
    <citation type="journal article" date="2012" name="New Phytol.">
        <title>Insight into trade-off between wood decay and parasitism from the genome of a fungal forest pathogen.</title>
        <authorList>
            <person name="Olson A."/>
            <person name="Aerts A."/>
            <person name="Asiegbu F."/>
            <person name="Belbahri L."/>
            <person name="Bouzid O."/>
            <person name="Broberg A."/>
            <person name="Canback B."/>
            <person name="Coutinho P.M."/>
            <person name="Cullen D."/>
            <person name="Dalman K."/>
            <person name="Deflorio G."/>
            <person name="van Diepen L.T."/>
            <person name="Dunand C."/>
            <person name="Duplessis S."/>
            <person name="Durling M."/>
            <person name="Gonthier P."/>
            <person name="Grimwood J."/>
            <person name="Fossdal C.G."/>
            <person name="Hansson D."/>
            <person name="Henrissat B."/>
            <person name="Hietala A."/>
            <person name="Himmelstrand K."/>
            <person name="Hoffmeister D."/>
            <person name="Hogberg N."/>
            <person name="James T.Y."/>
            <person name="Karlsson M."/>
            <person name="Kohler A."/>
            <person name="Kues U."/>
            <person name="Lee Y.H."/>
            <person name="Lin Y.C."/>
            <person name="Lind M."/>
            <person name="Lindquist E."/>
            <person name="Lombard V."/>
            <person name="Lucas S."/>
            <person name="Lunden K."/>
            <person name="Morin E."/>
            <person name="Murat C."/>
            <person name="Park J."/>
            <person name="Raffaello T."/>
            <person name="Rouze P."/>
            <person name="Salamov A."/>
            <person name="Schmutz J."/>
            <person name="Solheim H."/>
            <person name="Stahlberg J."/>
            <person name="Velez H."/>
            <person name="de Vries R.P."/>
            <person name="Wiebenga A."/>
            <person name="Woodward S."/>
            <person name="Yakovlev I."/>
            <person name="Garbelotto M."/>
            <person name="Martin F."/>
            <person name="Grigoriev I.V."/>
            <person name="Stenlid J."/>
        </authorList>
    </citation>
    <scope>NUCLEOTIDE SEQUENCE [LARGE SCALE GENOMIC DNA]</scope>
    <source>
        <strain evidence="1 2">TC 32-1</strain>
    </source>
</reference>
<dbReference type="KEGG" id="hir:HETIRDRAFT_331559"/>
<sequence>FVLVIHLFEESRYPFQHTRYWYLYSRFLPLRISLTLYSSCPFMRSGGCS</sequence>